<evidence type="ECO:0000313" key="1">
    <source>
        <dbReference type="EMBL" id="GFA25772.1"/>
    </source>
</evidence>
<reference evidence="1" key="1">
    <citation type="journal article" date="2019" name="Sci. Rep.">
        <title>Draft genome of Tanacetum cinerariifolium, the natural source of mosquito coil.</title>
        <authorList>
            <person name="Yamashiro T."/>
            <person name="Shiraishi A."/>
            <person name="Satake H."/>
            <person name="Nakayama K."/>
        </authorList>
    </citation>
    <scope>NUCLEOTIDE SEQUENCE</scope>
</reference>
<protein>
    <submittedName>
        <fullName evidence="1">Uncharacterized protein</fullName>
    </submittedName>
</protein>
<dbReference type="AlphaFoldDB" id="A0A699JBD3"/>
<sequence length="97" mass="10708">ADVVKAPVAKDKDKADVVKDKSTNVVKDKADVVKAVVSKDKDKANVVKAPVSNDKEKVDVNEEAVDLEYLNEVRAVVVRFPTMVVRKDPVDKDNDFN</sequence>
<gene>
    <name evidence="1" type="ORF">Tci_597744</name>
</gene>
<comment type="caution">
    <text evidence="1">The sequence shown here is derived from an EMBL/GenBank/DDBJ whole genome shotgun (WGS) entry which is preliminary data.</text>
</comment>
<name>A0A699JBD3_TANCI</name>
<feature type="non-terminal residue" evidence="1">
    <location>
        <position position="1"/>
    </location>
</feature>
<accession>A0A699JBD3</accession>
<proteinExistence type="predicted"/>
<organism evidence="1">
    <name type="scientific">Tanacetum cinerariifolium</name>
    <name type="common">Dalmatian daisy</name>
    <name type="synonym">Chrysanthemum cinerariifolium</name>
    <dbReference type="NCBI Taxonomy" id="118510"/>
    <lineage>
        <taxon>Eukaryota</taxon>
        <taxon>Viridiplantae</taxon>
        <taxon>Streptophyta</taxon>
        <taxon>Embryophyta</taxon>
        <taxon>Tracheophyta</taxon>
        <taxon>Spermatophyta</taxon>
        <taxon>Magnoliopsida</taxon>
        <taxon>eudicotyledons</taxon>
        <taxon>Gunneridae</taxon>
        <taxon>Pentapetalae</taxon>
        <taxon>asterids</taxon>
        <taxon>campanulids</taxon>
        <taxon>Asterales</taxon>
        <taxon>Asteraceae</taxon>
        <taxon>Asteroideae</taxon>
        <taxon>Anthemideae</taxon>
        <taxon>Anthemidinae</taxon>
        <taxon>Tanacetum</taxon>
    </lineage>
</organism>
<feature type="non-terminal residue" evidence="1">
    <location>
        <position position="97"/>
    </location>
</feature>
<dbReference type="EMBL" id="BKCJ010393808">
    <property type="protein sequence ID" value="GFA25772.1"/>
    <property type="molecule type" value="Genomic_DNA"/>
</dbReference>